<dbReference type="EMBL" id="CM055751">
    <property type="protein sequence ID" value="KAJ7993268.1"/>
    <property type="molecule type" value="Genomic_DNA"/>
</dbReference>
<sequence>MREIQTRWGAAVAAGWLQSPCSWALQEATSDMPSLGCSRTEVWRPPAGDLGVNSVDHGALPNLRIPSCRCLPNDGTKGFVGAKPQRNTRLEATGSGDLLGLPQRDQAPRGVTVT</sequence>
<evidence type="ECO:0000313" key="1">
    <source>
        <dbReference type="EMBL" id="KAJ7993268.1"/>
    </source>
</evidence>
<accession>A0ACC2FPJ0</accession>
<organism evidence="1 2">
    <name type="scientific">Dallia pectoralis</name>
    <name type="common">Alaska blackfish</name>
    <dbReference type="NCBI Taxonomy" id="75939"/>
    <lineage>
        <taxon>Eukaryota</taxon>
        <taxon>Metazoa</taxon>
        <taxon>Chordata</taxon>
        <taxon>Craniata</taxon>
        <taxon>Vertebrata</taxon>
        <taxon>Euteleostomi</taxon>
        <taxon>Actinopterygii</taxon>
        <taxon>Neopterygii</taxon>
        <taxon>Teleostei</taxon>
        <taxon>Protacanthopterygii</taxon>
        <taxon>Esociformes</taxon>
        <taxon>Umbridae</taxon>
        <taxon>Dallia</taxon>
    </lineage>
</organism>
<protein>
    <submittedName>
        <fullName evidence="1">Uncharacterized protein</fullName>
    </submittedName>
</protein>
<reference evidence="1" key="1">
    <citation type="submission" date="2021-05" db="EMBL/GenBank/DDBJ databases">
        <authorList>
            <person name="Pan Q."/>
            <person name="Jouanno E."/>
            <person name="Zahm M."/>
            <person name="Klopp C."/>
            <person name="Cabau C."/>
            <person name="Louis A."/>
            <person name="Berthelot C."/>
            <person name="Parey E."/>
            <person name="Roest Crollius H."/>
            <person name="Montfort J."/>
            <person name="Robinson-Rechavi M."/>
            <person name="Bouchez O."/>
            <person name="Lampietro C."/>
            <person name="Lopez Roques C."/>
            <person name="Donnadieu C."/>
            <person name="Postlethwait J."/>
            <person name="Bobe J."/>
            <person name="Dillon D."/>
            <person name="Chandos A."/>
            <person name="von Hippel F."/>
            <person name="Guiguen Y."/>
        </authorList>
    </citation>
    <scope>NUCLEOTIDE SEQUENCE</scope>
    <source>
        <strain evidence="1">YG-Jan2019</strain>
    </source>
</reference>
<gene>
    <name evidence="1" type="ORF">DPEC_G00270680</name>
</gene>
<dbReference type="Proteomes" id="UP001157502">
    <property type="component" value="Chromosome 24"/>
</dbReference>
<keyword evidence="2" id="KW-1185">Reference proteome</keyword>
<proteinExistence type="predicted"/>
<comment type="caution">
    <text evidence="1">The sequence shown here is derived from an EMBL/GenBank/DDBJ whole genome shotgun (WGS) entry which is preliminary data.</text>
</comment>
<name>A0ACC2FPJ0_DALPE</name>
<evidence type="ECO:0000313" key="2">
    <source>
        <dbReference type="Proteomes" id="UP001157502"/>
    </source>
</evidence>